<dbReference type="PANTHER" id="PTHR33121">
    <property type="entry name" value="CYCLIC DI-GMP PHOSPHODIESTERASE PDEF"/>
    <property type="match status" value="1"/>
</dbReference>
<dbReference type="HOGENOM" id="CLU_000445_70_57_9"/>
<feature type="domain" description="EAL" evidence="1">
    <location>
        <begin position="176"/>
        <end position="432"/>
    </location>
</feature>
<evidence type="ECO:0000259" key="1">
    <source>
        <dbReference type="PROSITE" id="PS50883"/>
    </source>
</evidence>
<dbReference type="PANTHER" id="PTHR33121:SF70">
    <property type="entry name" value="SIGNALING PROTEIN YKOW"/>
    <property type="match status" value="1"/>
</dbReference>
<dbReference type="Pfam" id="PF00563">
    <property type="entry name" value="EAL"/>
    <property type="match status" value="1"/>
</dbReference>
<dbReference type="PROSITE" id="PS50883">
    <property type="entry name" value="EAL"/>
    <property type="match status" value="1"/>
</dbReference>
<dbReference type="Pfam" id="PF00990">
    <property type="entry name" value="GGDEF"/>
    <property type="match status" value="1"/>
</dbReference>
<dbReference type="InterPro" id="IPR029787">
    <property type="entry name" value="Nucleotide_cyclase"/>
</dbReference>
<dbReference type="Gene3D" id="3.20.20.450">
    <property type="entry name" value="EAL domain"/>
    <property type="match status" value="1"/>
</dbReference>
<dbReference type="Proteomes" id="UP000005309">
    <property type="component" value="Unassembled WGS sequence"/>
</dbReference>
<dbReference type="STRING" id="638302.HMPREF0908_0380"/>
<dbReference type="SMART" id="SM00052">
    <property type="entry name" value="EAL"/>
    <property type="match status" value="1"/>
</dbReference>
<feature type="domain" description="GGDEF" evidence="2">
    <location>
        <begin position="43"/>
        <end position="167"/>
    </location>
</feature>
<dbReference type="CDD" id="cd01948">
    <property type="entry name" value="EAL"/>
    <property type="match status" value="1"/>
</dbReference>
<evidence type="ECO:0000313" key="4">
    <source>
        <dbReference type="Proteomes" id="UP000005309"/>
    </source>
</evidence>
<dbReference type="GO" id="GO:0071111">
    <property type="term" value="F:cyclic-guanylate-specific phosphodiesterase activity"/>
    <property type="evidence" value="ECO:0007669"/>
    <property type="project" value="InterPro"/>
</dbReference>
<reference evidence="3 4" key="1">
    <citation type="submission" date="2009-04" db="EMBL/GenBank/DDBJ databases">
        <authorList>
            <person name="Qin X."/>
            <person name="Bachman B."/>
            <person name="Battles P."/>
            <person name="Bell A."/>
            <person name="Bess C."/>
            <person name="Bickham C."/>
            <person name="Chaboub L."/>
            <person name="Chen D."/>
            <person name="Coyle M."/>
            <person name="Deiros D.R."/>
            <person name="Dinh H."/>
            <person name="Forbes L."/>
            <person name="Fowler G."/>
            <person name="Francisco L."/>
            <person name="Fu Q."/>
            <person name="Gubbala S."/>
            <person name="Hale W."/>
            <person name="Han Y."/>
            <person name="Hemphill L."/>
            <person name="Highlander S.K."/>
            <person name="Hirani K."/>
            <person name="Hogues M."/>
            <person name="Jackson L."/>
            <person name="Jakkamsetti A."/>
            <person name="Javaid M."/>
            <person name="Jiang H."/>
            <person name="Korchina V."/>
            <person name="Kovar C."/>
            <person name="Lara F."/>
            <person name="Lee S."/>
            <person name="Mata R."/>
            <person name="Mathew T."/>
            <person name="Moen C."/>
            <person name="Morales K."/>
            <person name="Munidasa M."/>
            <person name="Nazareth L."/>
            <person name="Ngo R."/>
            <person name="Nguyen L."/>
            <person name="Okwuonu G."/>
            <person name="Ongeri F."/>
            <person name="Patil S."/>
            <person name="Petrosino J."/>
            <person name="Pham C."/>
            <person name="Pham P."/>
            <person name="Pu L.-L."/>
            <person name="Puazo M."/>
            <person name="Raj R."/>
            <person name="Reid J."/>
            <person name="Rouhana J."/>
            <person name="Saada N."/>
            <person name="Shang Y."/>
            <person name="Simmons D."/>
            <person name="Thornton R."/>
            <person name="Warren J."/>
            <person name="Weissenberger G."/>
            <person name="Zhang J."/>
            <person name="Zhang L."/>
            <person name="Zhou C."/>
            <person name="Zhu D."/>
            <person name="Muzny D."/>
            <person name="Worley K."/>
            <person name="Gibbs R."/>
        </authorList>
    </citation>
    <scope>NUCLEOTIDE SEQUENCE [LARGE SCALE GENOMIC DNA]</scope>
    <source>
        <strain evidence="3 4">ATCC 43531</strain>
    </source>
</reference>
<proteinExistence type="predicted"/>
<dbReference type="AlphaFoldDB" id="C4V1I6"/>
<evidence type="ECO:0000259" key="2">
    <source>
        <dbReference type="PROSITE" id="PS50887"/>
    </source>
</evidence>
<name>C4V1I6_9FIRM</name>
<keyword evidence="4" id="KW-1185">Reference proteome</keyword>
<dbReference type="PROSITE" id="PS50887">
    <property type="entry name" value="GGDEF"/>
    <property type="match status" value="1"/>
</dbReference>
<accession>C4V1I6</accession>
<sequence>MKRVGEILLGHYGERDCCQVTGLLNMMQFMRHASVHLQDPMTEPLTFIYFDVENFKSFNQRYSFQQGNRFLRYMADLLRESFTGDLIARFNDDHFVVATVIENPGGQIQFIHDRIHVYDPQLPMEVKAGIYSPSEDVMDIALIIDRAKIACNSIKSTYDLVWAIFDPAMEDELNFRNHIIRSFQEARDAGYIEVFYQPEIRTMTREICGLEALARWRDPVYGMISPGVFVPVLEDAHLSPQLDLYIIELVCRHIVQMRSDMPDWNLLRVSVNLSRADFRLMDMVQAVEDVRLRYDVPRQMLNIEVTEGALNHDEAFLQGEIARFRTAGYEVWMDDFGSGYSSLNNVKDYVFDVLKIDMNFLRSFDTNPKSAVVIRSIVNMAKELGMHTLAEGVETEEQFAFLQEIGCEKVQGYLFSPPIPLTDAIAYCYGPAAKAKTEPFRLGSYYAKIGAINVLSNTPLERRGSPEIGDALAIAILEECDGSFKYLYQNHMFRLFLKSIELDEESVHTPHYERRLHQHQRMIACMMEEADHTGREVYTDFITRDSFNSVRLRLIARDEDDMRAVFLMATVNISRFSPEAGSMQEAMNQIVELYDRVDLYDLHKHRLTQLYCSASEPSFLNSFEPYETLVQRYAAAMILPEERKLFEQFCSEPHFTAILGGAESSADHTILLHKRMPDGTRVLRLHHLIPFRLEEHAYVICCIQTIDENVIGAALSALTETAAE</sequence>
<evidence type="ECO:0000313" key="3">
    <source>
        <dbReference type="EMBL" id="EEQ49312.1"/>
    </source>
</evidence>
<dbReference type="SMART" id="SM00267">
    <property type="entry name" value="GGDEF"/>
    <property type="match status" value="1"/>
</dbReference>
<dbReference type="SUPFAM" id="SSF55073">
    <property type="entry name" value="Nucleotide cyclase"/>
    <property type="match status" value="1"/>
</dbReference>
<dbReference type="InterPro" id="IPR035919">
    <property type="entry name" value="EAL_sf"/>
</dbReference>
<dbReference type="InterPro" id="IPR050706">
    <property type="entry name" value="Cyclic-di-GMP_PDE-like"/>
</dbReference>
<dbReference type="SUPFAM" id="SSF141868">
    <property type="entry name" value="EAL domain-like"/>
    <property type="match status" value="1"/>
</dbReference>
<dbReference type="EMBL" id="ACLA01000005">
    <property type="protein sequence ID" value="EEQ49312.1"/>
    <property type="molecule type" value="Genomic_DNA"/>
</dbReference>
<dbReference type="InterPro" id="IPR001633">
    <property type="entry name" value="EAL_dom"/>
</dbReference>
<dbReference type="InterPro" id="IPR043128">
    <property type="entry name" value="Rev_trsase/Diguanyl_cyclase"/>
</dbReference>
<dbReference type="OrthoDB" id="9805474at2"/>
<comment type="caution">
    <text evidence="3">The sequence shown here is derived from an EMBL/GenBank/DDBJ whole genome shotgun (WGS) entry which is preliminary data.</text>
</comment>
<dbReference type="Gene3D" id="3.30.70.270">
    <property type="match status" value="1"/>
</dbReference>
<gene>
    <name evidence="3" type="ORF">HMPREF0908_0380</name>
</gene>
<organism evidence="3 4">
    <name type="scientific">Selenomonas flueggei ATCC 43531</name>
    <dbReference type="NCBI Taxonomy" id="638302"/>
    <lineage>
        <taxon>Bacteria</taxon>
        <taxon>Bacillati</taxon>
        <taxon>Bacillota</taxon>
        <taxon>Negativicutes</taxon>
        <taxon>Selenomonadales</taxon>
        <taxon>Selenomonadaceae</taxon>
        <taxon>Selenomonas</taxon>
    </lineage>
</organism>
<dbReference type="InterPro" id="IPR000160">
    <property type="entry name" value="GGDEF_dom"/>
</dbReference>
<dbReference type="eggNOG" id="COG2200">
    <property type="taxonomic scope" value="Bacteria"/>
</dbReference>
<dbReference type="RefSeq" id="WP_006690644.1">
    <property type="nucleotide sequence ID" value="NZ_GG694007.1"/>
</dbReference>
<protein>
    <submittedName>
        <fullName evidence="3">Diguanylate cyclase (GGDEF) domain protein</fullName>
    </submittedName>
</protein>